<dbReference type="PANTHER" id="PTHR16181:SF29">
    <property type="entry name" value="PROTEIN FAM83A-RELATED"/>
    <property type="match status" value="1"/>
</dbReference>
<dbReference type="Gene3D" id="3.30.870.10">
    <property type="entry name" value="Endonuclease Chain A"/>
    <property type="match status" value="1"/>
</dbReference>
<evidence type="ECO:0000313" key="5">
    <source>
        <dbReference type="Proteomes" id="UP001732720"/>
    </source>
</evidence>
<feature type="compositionally biased region" description="Basic and acidic residues" evidence="2">
    <location>
        <begin position="469"/>
        <end position="480"/>
    </location>
</feature>
<evidence type="ECO:0000313" key="6">
    <source>
        <dbReference type="RefSeq" id="XP_020029021.1"/>
    </source>
</evidence>
<dbReference type="RefSeq" id="XP_020029021.1">
    <property type="nucleotide sequence ID" value="XM_020173432.1"/>
</dbReference>
<evidence type="ECO:0000256" key="1">
    <source>
        <dbReference type="ARBA" id="ARBA00006937"/>
    </source>
</evidence>
<keyword evidence="5" id="KW-1185">Reference proteome</keyword>
<dbReference type="CDD" id="cd09186">
    <property type="entry name" value="PLDc_FAM83F_N"/>
    <property type="match status" value="1"/>
</dbReference>
<dbReference type="AlphaFoldDB" id="A0A8B7VAL4"/>
<dbReference type="OrthoDB" id="6103632at2759"/>
<proteinExistence type="inferred from homology"/>
<dbReference type="GO" id="GO:0007165">
    <property type="term" value="P:signal transduction"/>
    <property type="evidence" value="ECO:0007669"/>
    <property type="project" value="TreeGrafter"/>
</dbReference>
<dbReference type="SUPFAM" id="SSF56024">
    <property type="entry name" value="Phospholipase D/nuclease"/>
    <property type="match status" value="1"/>
</dbReference>
<dbReference type="InterPro" id="IPR050944">
    <property type="entry name" value="FAM83"/>
</dbReference>
<evidence type="ECO:0000313" key="4">
    <source>
        <dbReference type="Ensembl" id="ENSCCNP00000001943.1"/>
    </source>
</evidence>
<feature type="domain" description="Scaffolding anchor of CK1" evidence="3">
    <location>
        <begin position="15"/>
        <end position="294"/>
    </location>
</feature>
<dbReference type="Proteomes" id="UP001732720">
    <property type="component" value="Chromosome 8"/>
</dbReference>
<dbReference type="Pfam" id="PF07894">
    <property type="entry name" value="SACK1"/>
    <property type="match status" value="1"/>
</dbReference>
<gene>
    <name evidence="4 6" type="primary">Fam83f</name>
</gene>
<feature type="compositionally biased region" description="Low complexity" evidence="2">
    <location>
        <begin position="489"/>
        <end position="503"/>
    </location>
</feature>
<dbReference type="InterPro" id="IPR012461">
    <property type="entry name" value="SACK1"/>
</dbReference>
<dbReference type="CTD" id="113828"/>
<sequence>MAESQVSCLDEAHVNEKVTEVQAAFYYCERRRAALEALLGGGEQAYCERVKKERLRDFLSSQERQALRAAWSPYEDVAAAPRGKNKTKAKAPAHGPAEPGESLAYWPDRSDTEVPPLDLGWTDTGFYRGVSRVTLFTHPPKDEKAPHLKQVVRQMIQQAQKVIAVVMDLFTDGDIFQDIVDAACKRRVPVYIILDEAGVKYFLEMCQGLELADFRIRNIRVRSVTGIGFYMPMGKIKGTLSSRFLMVDGDKVATGSYRFTWSSSYVDRNLLLLLTGQNVEPFDVEFRELYAISEEVNLYQQLGLAGGAGRLGLNSTVARKLINPKYALVAGSRPPPGEMMRWAARQQQEAAGNPEGEEEGSGGGALARRLENFLNDLVTVEQVLPMVEPIPLRELSQKDGRMVSHMHIDLRPKSRDALSQNGKGEAANGEATPARDSRRFGSRLFSRRVKRPVAPNNMASSLSTETFADVEHLMGKRPNEDSSANISGKTTPSSTKPSNCVIS</sequence>
<organism evidence="6">
    <name type="scientific">Castor canadensis</name>
    <name type="common">American beaver</name>
    <dbReference type="NCBI Taxonomy" id="51338"/>
    <lineage>
        <taxon>Eukaryota</taxon>
        <taxon>Metazoa</taxon>
        <taxon>Chordata</taxon>
        <taxon>Craniata</taxon>
        <taxon>Vertebrata</taxon>
        <taxon>Euteleostomi</taxon>
        <taxon>Mammalia</taxon>
        <taxon>Eutheria</taxon>
        <taxon>Euarchontoglires</taxon>
        <taxon>Glires</taxon>
        <taxon>Rodentia</taxon>
        <taxon>Castorimorpha</taxon>
        <taxon>Castoridae</taxon>
        <taxon>Castor</taxon>
    </lineage>
</organism>
<reference evidence="6" key="2">
    <citation type="submission" date="2025-04" db="UniProtKB">
        <authorList>
            <consortium name="RefSeq"/>
        </authorList>
    </citation>
    <scope>IDENTIFICATION</scope>
    <source>
        <tissue evidence="6">Leukocyte</tissue>
    </source>
</reference>
<comment type="similarity">
    <text evidence="1">Belongs to the FAM83 family.</text>
</comment>
<dbReference type="Ensembl" id="ENSCCNT00000002581.1">
    <property type="protein sequence ID" value="ENSCCNP00000001943.1"/>
    <property type="gene ID" value="ENSCCNG00000002147.1"/>
</dbReference>
<name>A0A8B7VAL4_CASCN</name>
<dbReference type="GO" id="GO:0019901">
    <property type="term" value="F:protein kinase binding"/>
    <property type="evidence" value="ECO:0007669"/>
    <property type="project" value="TreeGrafter"/>
</dbReference>
<protein>
    <submittedName>
        <fullName evidence="6">Protein FAM83F</fullName>
    </submittedName>
</protein>
<feature type="compositionally biased region" description="Polar residues" evidence="2">
    <location>
        <begin position="457"/>
        <end position="466"/>
    </location>
</feature>
<feature type="region of interest" description="Disordered" evidence="2">
    <location>
        <begin position="80"/>
        <end position="107"/>
    </location>
</feature>
<reference evidence="4" key="1">
    <citation type="submission" date="2023-09" db="UniProtKB">
        <authorList>
            <consortium name="Ensembl"/>
        </authorList>
    </citation>
    <scope>IDENTIFICATION</scope>
</reference>
<dbReference type="KEGG" id="ccan:109692665"/>
<feature type="region of interest" description="Disordered" evidence="2">
    <location>
        <begin position="412"/>
        <end position="503"/>
    </location>
</feature>
<dbReference type="PANTHER" id="PTHR16181">
    <property type="entry name" value="PROTEIN FAM83A-RELATED"/>
    <property type="match status" value="1"/>
</dbReference>
<dbReference type="GeneID" id="109692665"/>
<accession>A0A8B7VAL4</accession>
<evidence type="ECO:0000256" key="2">
    <source>
        <dbReference type="SAM" id="MobiDB-lite"/>
    </source>
</evidence>
<evidence type="ECO:0000259" key="3">
    <source>
        <dbReference type="Pfam" id="PF07894"/>
    </source>
</evidence>